<evidence type="ECO:0000256" key="1">
    <source>
        <dbReference type="SAM" id="MobiDB-lite"/>
    </source>
</evidence>
<dbReference type="PANTHER" id="PTHR47763">
    <property type="entry name" value="ALPHA-PROTEIN KINASE VWKA"/>
    <property type="match status" value="1"/>
</dbReference>
<dbReference type="AlphaFoldDB" id="A0A0A6PM62"/>
<proteinExistence type="predicted"/>
<feature type="region of interest" description="Disordered" evidence="1">
    <location>
        <begin position="30"/>
        <end position="50"/>
    </location>
</feature>
<protein>
    <recommendedName>
        <fullName evidence="4">VWFA domain-containing protein</fullName>
    </recommendedName>
</protein>
<comment type="caution">
    <text evidence="2">The sequence shown here is derived from an EMBL/GenBank/DDBJ whole genome shotgun (WGS) entry which is preliminary data.</text>
</comment>
<gene>
    <name evidence="2" type="ORF">PN36_04000</name>
</gene>
<name>A0A0A6PM62_9GAMM</name>
<evidence type="ECO:0000313" key="2">
    <source>
        <dbReference type="EMBL" id="KHD07623.1"/>
    </source>
</evidence>
<keyword evidence="3" id="KW-1185">Reference proteome</keyword>
<dbReference type="InterPro" id="IPR036465">
    <property type="entry name" value="vWFA_dom_sf"/>
</dbReference>
<dbReference type="Gene3D" id="3.40.50.410">
    <property type="entry name" value="von Willebrand factor, type A domain"/>
    <property type="match status" value="1"/>
</dbReference>
<dbReference type="SUPFAM" id="SSF53300">
    <property type="entry name" value="vWA-like"/>
    <property type="match status" value="1"/>
</dbReference>
<dbReference type="EMBL" id="JSZA02000011">
    <property type="protein sequence ID" value="KHD07623.1"/>
    <property type="molecule type" value="Genomic_DNA"/>
</dbReference>
<sequence length="853" mass="97466">MLIKKGCLWSLSVILCLTACKNDEPEQNKVQTQIKETDRPKASPVRTQSEEGDCANFDFSPYILQNGKLDLSIQMRVLRDKAKVYPSAEAQQPNKTLLAFSTPLRHKEELSDKRIKVATEGHDEPLGWVSLNDLLCTNRPIINPKKGLEKKFYIKTEIQQREQGKPSAFINAYPIPAEQCYDKCRQLSRFTMYFIVDQEKDWYLLADDYHITRPLVGWVRKTDGYLWDTAYGLRPRDDLEYKGNVGAECVYQSLDNAIKKHRCMPVLGGKSWYQDAVRIPLLDIVDRNGHHIPPKNFADKKGDQKTFYKVALAMPGIGVTKDFKITPQTLGEPSIEEGLASMKFIDVFFLIDGTATMQPVIDMIRGKKGAPGIVQNIANTLQKSPDFKDSKIRFGFRVYRDSYAGPNNLGEGLPLRAEHCEELPENYLKKNRQHFQDKIAKVQASVDDKGQDDYPENLFGGLKKVLNRDLRSCERHTKLLFVIGDHGYDKKMLNMKKLQPHLKKLKQGRLVTFFIQMPNKANTAKTPDAYNRAYQLYCTQGDKFLQAVLKGKKNRSKDDYLIRLQDKAGSSSPKGTPCAQWKTIPFNKLENHILKGIRGFSKSSLLSELAVDLRGGAALKTLIEQLRQKHTDVPGLFWEFLEEGNCKTLGKQCDESVSDITFEGYIPVTDNISLDVWMTANQLLDFKQNLLQIFKGLHTQSSSNQRDQIVSAIAESLKIRLMKPEIEPDDTYADYIQRKGGLPVSSNSLLLSYKPEQLENENEVPDCELDRLAVLATNKEEMLSIIYEGKYRPHFKTKQYPKNTCTKASENGKRIPFISGRISKKRLGDDDSYHYDHNRETKTIYWVPQEYLP</sequence>
<accession>A0A0A6PM62</accession>
<evidence type="ECO:0008006" key="4">
    <source>
        <dbReference type="Google" id="ProtNLM"/>
    </source>
</evidence>
<reference evidence="2 3" key="1">
    <citation type="journal article" date="2016" name="Front. Microbiol.">
        <title>Single-Cell (Meta-)Genomics of a Dimorphic Candidatus Thiomargarita nelsonii Reveals Genomic Plasticity.</title>
        <authorList>
            <person name="Flood B.E."/>
            <person name="Fliss P."/>
            <person name="Jones D.S."/>
            <person name="Dick G.J."/>
            <person name="Jain S."/>
            <person name="Kaster A.K."/>
            <person name="Winkel M."/>
            <person name="Mussmann M."/>
            <person name="Bailey J."/>
        </authorList>
    </citation>
    <scope>NUCLEOTIDE SEQUENCE [LARGE SCALE GENOMIC DNA]</scope>
    <source>
        <strain evidence="2">Hydrate Ridge</strain>
    </source>
</reference>
<dbReference type="Proteomes" id="UP000030428">
    <property type="component" value="Unassembled WGS sequence"/>
</dbReference>
<organism evidence="2 3">
    <name type="scientific">Candidatus Thiomargarita nelsonii</name>
    <dbReference type="NCBI Taxonomy" id="1003181"/>
    <lineage>
        <taxon>Bacteria</taxon>
        <taxon>Pseudomonadati</taxon>
        <taxon>Pseudomonadota</taxon>
        <taxon>Gammaproteobacteria</taxon>
        <taxon>Thiotrichales</taxon>
        <taxon>Thiotrichaceae</taxon>
        <taxon>Thiomargarita</taxon>
    </lineage>
</organism>
<evidence type="ECO:0000313" key="3">
    <source>
        <dbReference type="Proteomes" id="UP000030428"/>
    </source>
</evidence>
<dbReference type="InterPro" id="IPR052969">
    <property type="entry name" value="Thr-specific_kinase-like"/>
</dbReference>